<keyword evidence="7" id="KW-0804">Transcription</keyword>
<dbReference type="GO" id="GO:0043565">
    <property type="term" value="F:sequence-specific DNA binding"/>
    <property type="evidence" value="ECO:0007669"/>
    <property type="project" value="InterPro"/>
</dbReference>
<dbReference type="Gene3D" id="3.40.50.2300">
    <property type="match status" value="1"/>
</dbReference>
<dbReference type="Gene3D" id="1.10.10.60">
    <property type="entry name" value="Homeodomain-like"/>
    <property type="match status" value="2"/>
</dbReference>
<evidence type="ECO:0000313" key="12">
    <source>
        <dbReference type="Proteomes" id="UP000640274"/>
    </source>
</evidence>
<dbReference type="InterPro" id="IPR051552">
    <property type="entry name" value="HptR"/>
</dbReference>
<dbReference type="SUPFAM" id="SSF52172">
    <property type="entry name" value="CheY-like"/>
    <property type="match status" value="1"/>
</dbReference>
<dbReference type="PANTHER" id="PTHR42713:SF3">
    <property type="entry name" value="TRANSCRIPTIONAL REGULATORY PROTEIN HPTR"/>
    <property type="match status" value="1"/>
</dbReference>
<dbReference type="PROSITE" id="PS01124">
    <property type="entry name" value="HTH_ARAC_FAMILY_2"/>
    <property type="match status" value="1"/>
</dbReference>
<reference evidence="11" key="1">
    <citation type="submission" date="2020-12" db="EMBL/GenBank/DDBJ databases">
        <authorList>
            <person name="Huq M.A."/>
        </authorList>
    </citation>
    <scope>NUCLEOTIDE SEQUENCE</scope>
    <source>
        <strain evidence="11">MAHUQ-46</strain>
    </source>
</reference>
<evidence type="ECO:0000256" key="1">
    <source>
        <dbReference type="ARBA" id="ARBA00004496"/>
    </source>
</evidence>
<dbReference type="Pfam" id="PF00072">
    <property type="entry name" value="Response_reg"/>
    <property type="match status" value="1"/>
</dbReference>
<feature type="modified residue" description="4-aspartylphosphate" evidence="8">
    <location>
        <position position="54"/>
    </location>
</feature>
<dbReference type="AlphaFoldDB" id="A0A934MR49"/>
<gene>
    <name evidence="11" type="ORF">JFN88_15010</name>
</gene>
<sequence length="505" mass="58196">MKVLIVDDEPLVRIGIKSAINWEEQGILAVEEAEDGEEALHKIMTDRPDVVLLDIKMPKLDGIEVLRELKQRNIATKVIVLSSFDDISYVKEALRLGAYDYCHKPDINERELSAILGSIGKQSAASDQSNIIVPKGATLKDQSLHNALHGNSSHLADTSLRQGNLYVVLFAVKDYETVIKRYTEHTESVLGNTIKNMISELFSKEKELEYLQLDEQRGVIFISNSNLKSLLASLTRVNSVLQMVNSTLKRFVNIELVFGISDWFTDFDGIQNGYQQAQTALSFKFYHPESHFFYYQHIRRKQQNKSAVEQSDQSVSQMKGALREGSGDKFLQLLGRWEQLLEKEECLTEQETKKIYEGFYFMMAESGKDSEEQAEALHTFAELSTYYRQLFQRLLPGKTNEYSQLVRSIIQYISEHYHESLSLKQLGEQFHLSPNYLSRMFKQDVGKGMFEYINEVRIEKAKELLKDYQYKIYDVAEMVGFSNQAHFAIVFQKYTGVPPKQFRKE</sequence>
<dbReference type="PROSITE" id="PS50110">
    <property type="entry name" value="RESPONSE_REGULATORY"/>
    <property type="match status" value="1"/>
</dbReference>
<dbReference type="Pfam" id="PF12833">
    <property type="entry name" value="HTH_18"/>
    <property type="match status" value="1"/>
</dbReference>
<evidence type="ECO:0000256" key="8">
    <source>
        <dbReference type="PROSITE-ProRule" id="PRU00169"/>
    </source>
</evidence>
<dbReference type="GO" id="GO:0005737">
    <property type="term" value="C:cytoplasm"/>
    <property type="evidence" value="ECO:0007669"/>
    <property type="project" value="UniProtKB-SubCell"/>
</dbReference>
<dbReference type="GO" id="GO:0000160">
    <property type="term" value="P:phosphorelay signal transduction system"/>
    <property type="evidence" value="ECO:0007669"/>
    <property type="project" value="UniProtKB-KW"/>
</dbReference>
<dbReference type="InterPro" id="IPR001789">
    <property type="entry name" value="Sig_transdc_resp-reg_receiver"/>
</dbReference>
<evidence type="ECO:0000256" key="3">
    <source>
        <dbReference type="ARBA" id="ARBA00022553"/>
    </source>
</evidence>
<comment type="subcellular location">
    <subcellularLocation>
        <location evidence="1">Cytoplasm</location>
    </subcellularLocation>
</comment>
<keyword evidence="5" id="KW-0805">Transcription regulation</keyword>
<keyword evidence="2" id="KW-0963">Cytoplasm</keyword>
<dbReference type="SMART" id="SM00448">
    <property type="entry name" value="REC"/>
    <property type="match status" value="1"/>
</dbReference>
<evidence type="ECO:0000256" key="2">
    <source>
        <dbReference type="ARBA" id="ARBA00022490"/>
    </source>
</evidence>
<dbReference type="SMART" id="SM00342">
    <property type="entry name" value="HTH_ARAC"/>
    <property type="match status" value="1"/>
</dbReference>
<protein>
    <submittedName>
        <fullName evidence="11">Response regulator</fullName>
    </submittedName>
</protein>
<name>A0A934MR49_9BACL</name>
<dbReference type="InterPro" id="IPR018060">
    <property type="entry name" value="HTH_AraC"/>
</dbReference>
<evidence type="ECO:0000256" key="7">
    <source>
        <dbReference type="ARBA" id="ARBA00023163"/>
    </source>
</evidence>
<dbReference type="PANTHER" id="PTHR42713">
    <property type="entry name" value="HISTIDINE KINASE-RELATED"/>
    <property type="match status" value="1"/>
</dbReference>
<keyword evidence="6" id="KW-0238">DNA-binding</keyword>
<proteinExistence type="predicted"/>
<evidence type="ECO:0000256" key="5">
    <source>
        <dbReference type="ARBA" id="ARBA00023015"/>
    </source>
</evidence>
<evidence type="ECO:0000256" key="4">
    <source>
        <dbReference type="ARBA" id="ARBA00023012"/>
    </source>
</evidence>
<keyword evidence="4" id="KW-0902">Two-component regulatory system</keyword>
<keyword evidence="3 8" id="KW-0597">Phosphoprotein</keyword>
<dbReference type="PRINTS" id="PR00032">
    <property type="entry name" value="HTHARAC"/>
</dbReference>
<dbReference type="Proteomes" id="UP000640274">
    <property type="component" value="Unassembled WGS sequence"/>
</dbReference>
<dbReference type="GO" id="GO:0003700">
    <property type="term" value="F:DNA-binding transcription factor activity"/>
    <property type="evidence" value="ECO:0007669"/>
    <property type="project" value="InterPro"/>
</dbReference>
<dbReference type="RefSeq" id="WP_199020085.1">
    <property type="nucleotide sequence ID" value="NZ_JAELUP010000077.1"/>
</dbReference>
<dbReference type="InterPro" id="IPR020449">
    <property type="entry name" value="Tscrpt_reg_AraC-type_HTH"/>
</dbReference>
<accession>A0A934MR49</accession>
<dbReference type="EMBL" id="JAELUP010000077">
    <property type="protein sequence ID" value="MBJ6362543.1"/>
    <property type="molecule type" value="Genomic_DNA"/>
</dbReference>
<dbReference type="CDD" id="cd17536">
    <property type="entry name" value="REC_YesN-like"/>
    <property type="match status" value="1"/>
</dbReference>
<comment type="caution">
    <text evidence="11">The sequence shown here is derived from an EMBL/GenBank/DDBJ whole genome shotgun (WGS) entry which is preliminary data.</text>
</comment>
<feature type="domain" description="HTH araC/xylS-type" evidence="9">
    <location>
        <begin position="407"/>
        <end position="505"/>
    </location>
</feature>
<keyword evidence="12" id="KW-1185">Reference proteome</keyword>
<feature type="domain" description="Response regulatory" evidence="10">
    <location>
        <begin position="2"/>
        <end position="119"/>
    </location>
</feature>
<dbReference type="InterPro" id="IPR018062">
    <property type="entry name" value="HTH_AraC-typ_CS"/>
</dbReference>
<dbReference type="PROSITE" id="PS00041">
    <property type="entry name" value="HTH_ARAC_FAMILY_1"/>
    <property type="match status" value="1"/>
</dbReference>
<evidence type="ECO:0000313" key="11">
    <source>
        <dbReference type="EMBL" id="MBJ6362543.1"/>
    </source>
</evidence>
<evidence type="ECO:0000259" key="9">
    <source>
        <dbReference type="PROSITE" id="PS01124"/>
    </source>
</evidence>
<dbReference type="SUPFAM" id="SSF46689">
    <property type="entry name" value="Homeodomain-like"/>
    <property type="match status" value="2"/>
</dbReference>
<evidence type="ECO:0000256" key="6">
    <source>
        <dbReference type="ARBA" id="ARBA00023125"/>
    </source>
</evidence>
<organism evidence="11 12">
    <name type="scientific">Paenibacillus roseus</name>
    <dbReference type="NCBI Taxonomy" id="2798579"/>
    <lineage>
        <taxon>Bacteria</taxon>
        <taxon>Bacillati</taxon>
        <taxon>Bacillota</taxon>
        <taxon>Bacilli</taxon>
        <taxon>Bacillales</taxon>
        <taxon>Paenibacillaceae</taxon>
        <taxon>Paenibacillus</taxon>
    </lineage>
</organism>
<dbReference type="InterPro" id="IPR011006">
    <property type="entry name" value="CheY-like_superfamily"/>
</dbReference>
<dbReference type="InterPro" id="IPR009057">
    <property type="entry name" value="Homeodomain-like_sf"/>
</dbReference>
<evidence type="ECO:0000259" key="10">
    <source>
        <dbReference type="PROSITE" id="PS50110"/>
    </source>
</evidence>